<protein>
    <submittedName>
        <fullName evidence="1">Uncharacterized protein</fullName>
    </submittedName>
</protein>
<evidence type="ECO:0000313" key="1">
    <source>
        <dbReference type="EMBL" id="GAA2279107.1"/>
    </source>
</evidence>
<proteinExistence type="predicted"/>
<dbReference type="EMBL" id="BAAATR010000066">
    <property type="protein sequence ID" value="GAA2279107.1"/>
    <property type="molecule type" value="Genomic_DNA"/>
</dbReference>
<sequence>MKRGRRPEGWRQCLALMPAAGMADPPYERPAHPGDLGQHPGVGVRELSPAWCASPPASTWGSRDRYSAGVTEKMINRYRLAVEPLLEPGEALLDVAKVIPVAGVKAVGPAPAALGTALARVGAVSGGGASMASTFPTEAGLGKAGLLTVTDRRVAFIAAGPHVREPGRLLWDAPRALIGRTERRPRMQAMARFRLHFADGSAVAMMTMRRRTVESLADHLGR</sequence>
<gene>
    <name evidence="1" type="ORF">GCM10010430_76360</name>
</gene>
<dbReference type="Proteomes" id="UP001500305">
    <property type="component" value="Unassembled WGS sequence"/>
</dbReference>
<keyword evidence="2" id="KW-1185">Reference proteome</keyword>
<name>A0ABN3EZP0_9ACTN</name>
<organism evidence="1 2">
    <name type="scientific">Kitasatospora cystarginea</name>
    <dbReference type="NCBI Taxonomy" id="58350"/>
    <lineage>
        <taxon>Bacteria</taxon>
        <taxon>Bacillati</taxon>
        <taxon>Actinomycetota</taxon>
        <taxon>Actinomycetes</taxon>
        <taxon>Kitasatosporales</taxon>
        <taxon>Streptomycetaceae</taxon>
        <taxon>Kitasatospora</taxon>
    </lineage>
</organism>
<comment type="caution">
    <text evidence="1">The sequence shown here is derived from an EMBL/GenBank/DDBJ whole genome shotgun (WGS) entry which is preliminary data.</text>
</comment>
<reference evidence="1 2" key="1">
    <citation type="journal article" date="2019" name="Int. J. Syst. Evol. Microbiol.">
        <title>The Global Catalogue of Microorganisms (GCM) 10K type strain sequencing project: providing services to taxonomists for standard genome sequencing and annotation.</title>
        <authorList>
            <consortium name="The Broad Institute Genomics Platform"/>
            <consortium name="The Broad Institute Genome Sequencing Center for Infectious Disease"/>
            <person name="Wu L."/>
            <person name="Ma J."/>
        </authorList>
    </citation>
    <scope>NUCLEOTIDE SEQUENCE [LARGE SCALE GENOMIC DNA]</scope>
    <source>
        <strain evidence="1 2">JCM 7356</strain>
    </source>
</reference>
<accession>A0ABN3EZP0</accession>
<evidence type="ECO:0000313" key="2">
    <source>
        <dbReference type="Proteomes" id="UP001500305"/>
    </source>
</evidence>